<comment type="caution">
    <text evidence="1">The sequence shown here is derived from an EMBL/GenBank/DDBJ whole genome shotgun (WGS) entry which is preliminary data.</text>
</comment>
<evidence type="ECO:0000313" key="2">
    <source>
        <dbReference type="Proteomes" id="UP000293142"/>
    </source>
</evidence>
<dbReference type="PANTHER" id="PTHR42110:SF1">
    <property type="entry name" value="L-ASPARAGINASE, PUTATIVE (AFU_ORTHOLOGUE AFUA_3G11890)-RELATED"/>
    <property type="match status" value="1"/>
</dbReference>
<dbReference type="Pfam" id="PF06089">
    <property type="entry name" value="Asparaginase_II"/>
    <property type="match status" value="1"/>
</dbReference>
<accession>A0A4Q9DSE0</accession>
<name>A0A4Q9DSE0_9BACL</name>
<sequence>MNRSEIVAHVVRGPIVESKHHGHLAVVDHRGHVKYAVGQPDVFTFIRSTAKPLQAISVVESGAARGLAQQQIALLCASHGGEPGHTEAAHAILASLGLTAEALTCGAHEPFHAPTAAAMRARGECPTALHNNCSGKHAGMLALAAMYEADIGSYASPNHPVQLQMRKTVADMCEFPEDRLALGTDGCGVPVFGMPLDRLARAYARFGQPDDLGSSRVKAINLIKDAICNYPYFIAGTGRFDTKLIEVTQGRIIGKMGAEGVFALTCPDANLGLAVKIEDGSERALYPVVMEALIQLDMLKAAEIAELQAFHTPKVTNWKGTEVGAILPQFQLRQYAP</sequence>
<dbReference type="Proteomes" id="UP000293142">
    <property type="component" value="Unassembled WGS sequence"/>
</dbReference>
<dbReference type="OrthoDB" id="9770793at2"/>
<dbReference type="AlphaFoldDB" id="A0A4Q9DSE0"/>
<keyword evidence="2" id="KW-1185">Reference proteome</keyword>
<proteinExistence type="predicted"/>
<dbReference type="RefSeq" id="WP_131014300.1">
    <property type="nucleotide sequence ID" value="NZ_SIRE01000010.1"/>
</dbReference>
<protein>
    <submittedName>
        <fullName evidence="1">Asparaginase</fullName>
    </submittedName>
</protein>
<gene>
    <name evidence="1" type="ORF">EYB31_15750</name>
</gene>
<organism evidence="1 2">
    <name type="scientific">Paenibacillus thalictri</name>
    <dbReference type="NCBI Taxonomy" id="2527873"/>
    <lineage>
        <taxon>Bacteria</taxon>
        <taxon>Bacillati</taxon>
        <taxon>Bacillota</taxon>
        <taxon>Bacilli</taxon>
        <taxon>Bacillales</taxon>
        <taxon>Paenibacillaceae</taxon>
        <taxon>Paenibacillus</taxon>
    </lineage>
</organism>
<evidence type="ECO:0000313" key="1">
    <source>
        <dbReference type="EMBL" id="TBL78316.1"/>
    </source>
</evidence>
<dbReference type="PANTHER" id="PTHR42110">
    <property type="entry name" value="L-ASPARAGINASE, PUTATIVE (AFU_ORTHOLOGUE AFUA_3G11890)-RELATED"/>
    <property type="match status" value="1"/>
</dbReference>
<dbReference type="InterPro" id="IPR010349">
    <property type="entry name" value="Asparaginase_II"/>
</dbReference>
<dbReference type="EMBL" id="SIRE01000010">
    <property type="protein sequence ID" value="TBL78316.1"/>
    <property type="molecule type" value="Genomic_DNA"/>
</dbReference>
<reference evidence="1 2" key="1">
    <citation type="submission" date="2019-02" db="EMBL/GenBank/DDBJ databases">
        <title>Paenibacillus sp. nov., isolated from surface-sterilized tissue of Thalictrum simplex L.</title>
        <authorList>
            <person name="Tuo L."/>
        </authorList>
    </citation>
    <scope>NUCLEOTIDE SEQUENCE [LARGE SCALE GENOMIC DNA]</scope>
    <source>
        <strain evidence="1 2">N2SHLJ1</strain>
    </source>
</reference>